<evidence type="ECO:0000256" key="4">
    <source>
        <dbReference type="ARBA" id="ARBA00023136"/>
    </source>
</evidence>
<feature type="transmembrane region" description="Helical" evidence="5">
    <location>
        <begin position="43"/>
        <end position="62"/>
    </location>
</feature>
<feature type="transmembrane region" description="Helical" evidence="5">
    <location>
        <begin position="262"/>
        <end position="285"/>
    </location>
</feature>
<feature type="transmembrane region" description="Helical" evidence="5">
    <location>
        <begin position="291"/>
        <end position="313"/>
    </location>
</feature>
<comment type="subcellular location">
    <subcellularLocation>
        <location evidence="1">Cell membrane</location>
        <topology evidence="1">Multi-pass membrane protein</topology>
    </subcellularLocation>
</comment>
<dbReference type="AlphaFoldDB" id="A0A2A5JF15"/>
<feature type="transmembrane region" description="Helical" evidence="5">
    <location>
        <begin position="219"/>
        <end position="241"/>
    </location>
</feature>
<feature type="transmembrane region" description="Helical" evidence="5">
    <location>
        <begin position="396"/>
        <end position="412"/>
    </location>
</feature>
<dbReference type="GO" id="GO:0005886">
    <property type="term" value="C:plasma membrane"/>
    <property type="evidence" value="ECO:0007669"/>
    <property type="project" value="UniProtKB-SubCell"/>
</dbReference>
<dbReference type="SUPFAM" id="SSF103473">
    <property type="entry name" value="MFS general substrate transporter"/>
    <property type="match status" value="1"/>
</dbReference>
<dbReference type="EMBL" id="NOVD01000003">
    <property type="protein sequence ID" value="PCK27956.1"/>
    <property type="molecule type" value="Genomic_DNA"/>
</dbReference>
<evidence type="ECO:0000256" key="2">
    <source>
        <dbReference type="ARBA" id="ARBA00022692"/>
    </source>
</evidence>
<dbReference type="PANTHER" id="PTHR42718">
    <property type="entry name" value="MAJOR FACILITATOR SUPERFAMILY MULTIDRUG TRANSPORTER MFSC"/>
    <property type="match status" value="1"/>
</dbReference>
<feature type="domain" description="Major facilitator superfamily (MFS) profile" evidence="6">
    <location>
        <begin position="8"/>
        <end position="444"/>
    </location>
</feature>
<feature type="transmembrane region" description="Helical" evidence="5">
    <location>
        <begin position="74"/>
        <end position="93"/>
    </location>
</feature>
<dbReference type="InterPro" id="IPR036259">
    <property type="entry name" value="MFS_trans_sf"/>
</dbReference>
<dbReference type="InterPro" id="IPR011701">
    <property type="entry name" value="MFS"/>
</dbReference>
<protein>
    <submittedName>
        <fullName evidence="7">MFS transporter</fullName>
    </submittedName>
</protein>
<evidence type="ECO:0000256" key="3">
    <source>
        <dbReference type="ARBA" id="ARBA00022989"/>
    </source>
</evidence>
<organism evidence="7 8">
    <name type="scientific">Rhodococcus qingshengii</name>
    <dbReference type="NCBI Taxonomy" id="334542"/>
    <lineage>
        <taxon>Bacteria</taxon>
        <taxon>Bacillati</taxon>
        <taxon>Actinomycetota</taxon>
        <taxon>Actinomycetes</taxon>
        <taxon>Mycobacteriales</taxon>
        <taxon>Nocardiaceae</taxon>
        <taxon>Rhodococcus</taxon>
        <taxon>Rhodococcus erythropolis group</taxon>
    </lineage>
</organism>
<dbReference type="InterPro" id="IPR020846">
    <property type="entry name" value="MFS_dom"/>
</dbReference>
<dbReference type="Proteomes" id="UP000230886">
    <property type="component" value="Unassembled WGS sequence"/>
</dbReference>
<accession>A0A2A5JF15</accession>
<comment type="caution">
    <text evidence="7">The sequence shown here is derived from an EMBL/GenBank/DDBJ whole genome shotgun (WGS) entry which is preliminary data.</text>
</comment>
<dbReference type="PROSITE" id="PS50850">
    <property type="entry name" value="MFS"/>
    <property type="match status" value="1"/>
</dbReference>
<feature type="transmembrane region" description="Helical" evidence="5">
    <location>
        <begin position="131"/>
        <end position="150"/>
    </location>
</feature>
<dbReference type="Gene3D" id="1.20.1720.10">
    <property type="entry name" value="Multidrug resistance protein D"/>
    <property type="match status" value="1"/>
</dbReference>
<feature type="transmembrane region" description="Helical" evidence="5">
    <location>
        <begin position="194"/>
        <end position="213"/>
    </location>
</feature>
<proteinExistence type="predicted"/>
<feature type="transmembrane region" description="Helical" evidence="5">
    <location>
        <begin position="352"/>
        <end position="375"/>
    </location>
</feature>
<feature type="transmembrane region" description="Helical" evidence="5">
    <location>
        <begin position="162"/>
        <end position="182"/>
    </location>
</feature>
<dbReference type="GO" id="GO:0022857">
    <property type="term" value="F:transmembrane transporter activity"/>
    <property type="evidence" value="ECO:0007669"/>
    <property type="project" value="InterPro"/>
</dbReference>
<name>A0A2A5JF15_RHOSG</name>
<evidence type="ECO:0000256" key="5">
    <source>
        <dbReference type="SAM" id="Phobius"/>
    </source>
</evidence>
<feature type="transmembrane region" description="Helical" evidence="5">
    <location>
        <begin position="325"/>
        <end position="346"/>
    </location>
</feature>
<evidence type="ECO:0000313" key="8">
    <source>
        <dbReference type="Proteomes" id="UP000230886"/>
    </source>
</evidence>
<dbReference type="Pfam" id="PF07690">
    <property type="entry name" value="MFS_1"/>
    <property type="match status" value="2"/>
</dbReference>
<dbReference type="RefSeq" id="WP_099697102.1">
    <property type="nucleotide sequence ID" value="NZ_NOVD01000003.1"/>
</dbReference>
<dbReference type="CDD" id="cd17321">
    <property type="entry name" value="MFS_MMR_MDR_like"/>
    <property type="match status" value="1"/>
</dbReference>
<dbReference type="PANTHER" id="PTHR42718:SF49">
    <property type="entry name" value="EXPORT PROTEIN"/>
    <property type="match status" value="1"/>
</dbReference>
<feature type="transmembrane region" description="Helical" evidence="5">
    <location>
        <begin position="7"/>
        <end position="37"/>
    </location>
</feature>
<reference evidence="7 8" key="1">
    <citation type="submission" date="2017-07" db="EMBL/GenBank/DDBJ databases">
        <title>Draft sequence of Rhodococcus enclensis 23b-28.</title>
        <authorList>
            <person name="Besaury L."/>
            <person name="Sancelme M."/>
            <person name="Amato P."/>
            <person name="Lallement A."/>
            <person name="Delort A.-M."/>
        </authorList>
    </citation>
    <scope>NUCLEOTIDE SEQUENCE [LARGE SCALE GENOMIC DNA]</scope>
    <source>
        <strain evidence="7 8">23b-28</strain>
    </source>
</reference>
<feature type="transmembrane region" description="Helical" evidence="5">
    <location>
        <begin position="99"/>
        <end position="119"/>
    </location>
</feature>
<evidence type="ECO:0000259" key="6">
    <source>
        <dbReference type="PROSITE" id="PS50850"/>
    </source>
</evidence>
<gene>
    <name evidence="7" type="ORF">CHR55_05790</name>
</gene>
<sequence length="458" mass="47169">MSARRWLPLIAACIGTFLLLTYATITTIAVPAIAVGLDGSTGAMSWVVDAYTLALAALLVGMGALGDAWGRKRLYICGLVVFLVATAVCAIAPDITVLVVARGAQGIAGAAMFATLLPLLGDAYSGRDRHVAFAAWGAVAGLAAGIGNVAGGLLTQFFDWRAVFYFGIPVAAVALAMAVFCFADSERGDHNIDWAGIVLFTLAAVAAVLGVTWGGDIGWASPSTALAFLIAIGALTAFVFWQRRGSSPMLDPALFRSLKFDGVLVAAFGYYLAAYGPLVVLSLWLQNGLELSASAAALVLSIQPLAFVFVSALCGSRLQRVDLRLSLGFGTILCGIGCVAMLYVLAEPLWPALIAGLILTGVGSAMVSPVLPGAAMSDAPAERAGTASATANSSRQFGLAVGIALCGSLFVGPDEFALLWPLVFCAGVGMLTGLVSILLFSRSSTPETVQPIAERAHT</sequence>
<dbReference type="Gene3D" id="1.20.1250.20">
    <property type="entry name" value="MFS general substrate transporter like domains"/>
    <property type="match status" value="1"/>
</dbReference>
<feature type="transmembrane region" description="Helical" evidence="5">
    <location>
        <begin position="418"/>
        <end position="440"/>
    </location>
</feature>
<keyword evidence="2 5" id="KW-0812">Transmembrane</keyword>
<keyword evidence="4 5" id="KW-0472">Membrane</keyword>
<evidence type="ECO:0000256" key="1">
    <source>
        <dbReference type="ARBA" id="ARBA00004651"/>
    </source>
</evidence>
<dbReference type="PRINTS" id="PR01036">
    <property type="entry name" value="TCRTETB"/>
</dbReference>
<keyword evidence="3 5" id="KW-1133">Transmembrane helix</keyword>
<evidence type="ECO:0000313" key="7">
    <source>
        <dbReference type="EMBL" id="PCK27956.1"/>
    </source>
</evidence>